<feature type="site" description="Transition state stabilizer" evidence="9">
    <location>
        <position position="37"/>
    </location>
</feature>
<feature type="binding site" evidence="9">
    <location>
        <position position="140"/>
    </location>
    <ligand>
        <name>4-CDP-2-C-methyl-D-erythritol 2-phosphate</name>
        <dbReference type="ChEBI" id="CHEBI:57919"/>
    </ligand>
</feature>
<reference evidence="12" key="1">
    <citation type="submission" date="2022-07" db="EMBL/GenBank/DDBJ databases">
        <title>Alkalimarinus sp. nov., isolated from gut of a Alitta virens.</title>
        <authorList>
            <person name="Yang A.I."/>
            <person name="Shin N.-R."/>
        </authorList>
    </citation>
    <scope>NUCLEOTIDE SEQUENCE</scope>
    <source>
        <strain evidence="12">FA028</strain>
    </source>
</reference>
<dbReference type="Proteomes" id="UP001164472">
    <property type="component" value="Chromosome"/>
</dbReference>
<feature type="binding site" evidence="9">
    <location>
        <position position="11"/>
    </location>
    <ligand>
        <name>a divalent metal cation</name>
        <dbReference type="ChEBI" id="CHEBI:60240"/>
    </ligand>
</feature>
<evidence type="ECO:0000256" key="2">
    <source>
        <dbReference type="ARBA" id="ARBA00004709"/>
    </source>
</evidence>
<name>A0A9E8HP17_9ALTE</name>
<comment type="subunit">
    <text evidence="4 9">Homotrimer.</text>
</comment>
<evidence type="ECO:0000256" key="5">
    <source>
        <dbReference type="ARBA" id="ARBA00012579"/>
    </source>
</evidence>
<evidence type="ECO:0000259" key="11">
    <source>
        <dbReference type="Pfam" id="PF02542"/>
    </source>
</evidence>
<feature type="binding site" evidence="9">
    <location>
        <position position="45"/>
    </location>
    <ligand>
        <name>a divalent metal cation</name>
        <dbReference type="ChEBI" id="CHEBI:60240"/>
    </ligand>
</feature>
<dbReference type="CDD" id="cd00554">
    <property type="entry name" value="MECDP_synthase"/>
    <property type="match status" value="1"/>
</dbReference>
<keyword evidence="13" id="KW-1185">Reference proteome</keyword>
<feature type="binding site" evidence="9">
    <location>
        <begin position="37"/>
        <end position="38"/>
    </location>
    <ligand>
        <name>4-CDP-2-C-methyl-D-erythritol 2-phosphate</name>
        <dbReference type="ChEBI" id="CHEBI:57919"/>
    </ligand>
</feature>
<dbReference type="InterPro" id="IPR020555">
    <property type="entry name" value="MECDP_synthase_CS"/>
</dbReference>
<feature type="binding site" evidence="9">
    <location>
        <position position="143"/>
    </location>
    <ligand>
        <name>4-CDP-2-C-methyl-D-erythritol 2-phosphate</name>
        <dbReference type="ChEBI" id="CHEBI:57919"/>
    </ligand>
</feature>
<dbReference type="GO" id="GO:0019288">
    <property type="term" value="P:isopentenyl diphosphate biosynthetic process, methylerythritol 4-phosphate pathway"/>
    <property type="evidence" value="ECO:0007669"/>
    <property type="project" value="UniProtKB-UniRule"/>
</dbReference>
<comment type="pathway">
    <text evidence="2 9">Isoprenoid biosynthesis; isopentenyl diphosphate biosynthesis via DXP pathway; isopentenyl diphosphate from 1-deoxy-D-xylulose 5-phosphate: step 4/6.</text>
</comment>
<feature type="binding site" evidence="9">
    <location>
        <begin position="59"/>
        <end position="61"/>
    </location>
    <ligand>
        <name>4-CDP-2-C-methyl-D-erythritol 2-phosphate</name>
        <dbReference type="ChEBI" id="CHEBI:57919"/>
    </ligand>
</feature>
<comment type="function">
    <text evidence="9">Involved in the biosynthesis of isopentenyl diphosphate (IPP) and dimethylallyl diphosphate (DMAPP), two major building blocks of isoprenoid compounds. Catalyzes the conversion of 4-diphosphocytidyl-2-C-methyl-D-erythritol 2-phosphate (CDP-ME2P) to 2-C-methyl-D-erythritol 2,4-cyclodiphosphate (ME-CPP) with a corresponding release of cytidine 5-monophosphate (CMP).</text>
</comment>
<evidence type="ECO:0000313" key="12">
    <source>
        <dbReference type="EMBL" id="UZW76782.1"/>
    </source>
</evidence>
<evidence type="ECO:0000256" key="1">
    <source>
        <dbReference type="ARBA" id="ARBA00000200"/>
    </source>
</evidence>
<evidence type="ECO:0000313" key="13">
    <source>
        <dbReference type="Proteomes" id="UP001164472"/>
    </source>
</evidence>
<comment type="catalytic activity">
    <reaction evidence="1 9 10">
        <text>4-CDP-2-C-methyl-D-erythritol 2-phosphate = 2-C-methyl-D-erythritol 2,4-cyclic diphosphate + CMP</text>
        <dbReference type="Rhea" id="RHEA:23864"/>
        <dbReference type="ChEBI" id="CHEBI:57919"/>
        <dbReference type="ChEBI" id="CHEBI:58483"/>
        <dbReference type="ChEBI" id="CHEBI:60377"/>
        <dbReference type="EC" id="4.6.1.12"/>
    </reaction>
</comment>
<keyword evidence="7 9" id="KW-0414">Isoprene biosynthesis</keyword>
<dbReference type="GO" id="GO:0016114">
    <property type="term" value="P:terpenoid biosynthetic process"/>
    <property type="evidence" value="ECO:0007669"/>
    <property type="project" value="InterPro"/>
</dbReference>
<accession>A0A9E8HP17</accession>
<evidence type="ECO:0000256" key="3">
    <source>
        <dbReference type="ARBA" id="ARBA00008480"/>
    </source>
</evidence>
<dbReference type="FunFam" id="3.30.1330.50:FF:000001">
    <property type="entry name" value="2-C-methyl-D-erythritol 2,4-cyclodiphosphate synthase"/>
    <property type="match status" value="1"/>
</dbReference>
<dbReference type="PROSITE" id="PS01350">
    <property type="entry name" value="ISPF"/>
    <property type="match status" value="1"/>
</dbReference>
<comment type="cofactor">
    <cofactor evidence="9">
        <name>a divalent metal cation</name>
        <dbReference type="ChEBI" id="CHEBI:60240"/>
    </cofactor>
    <text evidence="9">Binds 1 divalent metal cation per subunit.</text>
</comment>
<dbReference type="SUPFAM" id="SSF69765">
    <property type="entry name" value="IpsF-like"/>
    <property type="match status" value="1"/>
</dbReference>
<dbReference type="Pfam" id="PF02542">
    <property type="entry name" value="YgbB"/>
    <property type="match status" value="1"/>
</dbReference>
<protein>
    <recommendedName>
        <fullName evidence="5 9">2-C-methyl-D-erythritol 2,4-cyclodiphosphate synthase</fullName>
        <shortName evidence="9">MECDP-synthase</shortName>
        <shortName evidence="9">MECPP-synthase</shortName>
        <shortName evidence="9">MECPS</shortName>
        <ecNumber evidence="5 9">4.6.1.12</ecNumber>
    </recommendedName>
</protein>
<dbReference type="EC" id="4.6.1.12" evidence="5 9"/>
<dbReference type="KEGG" id="asem:NNL22_03260"/>
<evidence type="ECO:0000256" key="8">
    <source>
        <dbReference type="ARBA" id="ARBA00023239"/>
    </source>
</evidence>
<comment type="similarity">
    <text evidence="3 9 10">Belongs to the IspF family.</text>
</comment>
<proteinExistence type="inferred from homology"/>
<dbReference type="NCBIfam" id="TIGR00151">
    <property type="entry name" value="ispF"/>
    <property type="match status" value="1"/>
</dbReference>
<evidence type="ECO:0000256" key="9">
    <source>
        <dbReference type="HAMAP-Rule" id="MF_00107"/>
    </source>
</evidence>
<dbReference type="AlphaFoldDB" id="A0A9E8HP17"/>
<evidence type="ECO:0000256" key="4">
    <source>
        <dbReference type="ARBA" id="ARBA00011233"/>
    </source>
</evidence>
<feature type="binding site" evidence="9">
    <location>
        <begin position="133"/>
        <end position="136"/>
    </location>
    <ligand>
        <name>4-CDP-2-C-methyl-D-erythritol 2-phosphate</name>
        <dbReference type="ChEBI" id="CHEBI:57919"/>
    </ligand>
</feature>
<keyword evidence="8 9" id="KW-0456">Lyase</keyword>
<dbReference type="InterPro" id="IPR036571">
    <property type="entry name" value="MECDP_synthase_sf"/>
</dbReference>
<gene>
    <name evidence="9 12" type="primary">ispF</name>
    <name evidence="12" type="ORF">NNL22_03260</name>
</gene>
<feature type="site" description="Transition state stabilizer" evidence="9">
    <location>
        <position position="134"/>
    </location>
</feature>
<organism evidence="12 13">
    <name type="scientific">Alkalimarinus sediminis</name>
    <dbReference type="NCBI Taxonomy" id="1632866"/>
    <lineage>
        <taxon>Bacteria</taxon>
        <taxon>Pseudomonadati</taxon>
        <taxon>Pseudomonadota</taxon>
        <taxon>Gammaproteobacteria</taxon>
        <taxon>Alteromonadales</taxon>
        <taxon>Alteromonadaceae</taxon>
        <taxon>Alkalimarinus</taxon>
    </lineage>
</organism>
<feature type="domain" description="2-C-methyl-D-erythritol 2,4-cyclodiphosphate synthase" evidence="11">
    <location>
        <begin position="4"/>
        <end position="155"/>
    </location>
</feature>
<feature type="binding site" evidence="9">
    <location>
        <begin position="11"/>
        <end position="13"/>
    </location>
    <ligand>
        <name>4-CDP-2-C-methyl-D-erythritol 2-phosphate</name>
        <dbReference type="ChEBI" id="CHEBI:57919"/>
    </ligand>
</feature>
<dbReference type="GO" id="GO:0008685">
    <property type="term" value="F:2-C-methyl-D-erythritol 2,4-cyclodiphosphate synthase activity"/>
    <property type="evidence" value="ECO:0007669"/>
    <property type="project" value="UniProtKB-UniRule"/>
</dbReference>
<evidence type="ECO:0000256" key="6">
    <source>
        <dbReference type="ARBA" id="ARBA00022723"/>
    </source>
</evidence>
<dbReference type="InterPro" id="IPR003526">
    <property type="entry name" value="MECDP_synthase"/>
</dbReference>
<feature type="binding site" evidence="9">
    <location>
        <begin position="101"/>
        <end position="107"/>
    </location>
    <ligand>
        <name>4-CDP-2-C-methyl-D-erythritol 2-phosphate</name>
        <dbReference type="ChEBI" id="CHEBI:57919"/>
    </ligand>
</feature>
<dbReference type="EMBL" id="CP101527">
    <property type="protein sequence ID" value="UZW76782.1"/>
    <property type="molecule type" value="Genomic_DNA"/>
</dbReference>
<feature type="binding site" evidence="9">
    <location>
        <position position="13"/>
    </location>
    <ligand>
        <name>a divalent metal cation</name>
        <dbReference type="ChEBI" id="CHEBI:60240"/>
    </ligand>
</feature>
<dbReference type="PANTHER" id="PTHR43181:SF1">
    <property type="entry name" value="2-C-METHYL-D-ERYTHRITOL 2,4-CYCLODIPHOSPHATE SYNTHASE, CHLOROPLASTIC"/>
    <property type="match status" value="1"/>
</dbReference>
<dbReference type="HAMAP" id="MF_00107">
    <property type="entry name" value="IspF"/>
    <property type="match status" value="1"/>
</dbReference>
<evidence type="ECO:0000256" key="7">
    <source>
        <dbReference type="ARBA" id="ARBA00023229"/>
    </source>
</evidence>
<feature type="binding site" evidence="9">
    <location>
        <begin position="64"/>
        <end position="68"/>
    </location>
    <ligand>
        <name>4-CDP-2-C-methyl-D-erythritol 2-phosphate</name>
        <dbReference type="ChEBI" id="CHEBI:57919"/>
    </ligand>
</feature>
<dbReference type="PANTHER" id="PTHR43181">
    <property type="entry name" value="2-C-METHYL-D-ERYTHRITOL 2,4-CYCLODIPHOSPHATE SYNTHASE, CHLOROPLASTIC"/>
    <property type="match status" value="1"/>
</dbReference>
<sequence>MPNIRVGQGYDVHAFEEGDHVTIGGVKIPYTHGLKAHSDGDVLLHALCDALLGAAALGDIGHHFPDTDAEWAGADSRALLRQVRSLIQPYSISNIDCTIVAQAPKMAPHILAMREKIAEDLMISVDAVSVKATTTEQLGFTGRKEGIACFATCLLIK</sequence>
<evidence type="ECO:0000256" key="10">
    <source>
        <dbReference type="RuleBase" id="RU004395"/>
    </source>
</evidence>
<dbReference type="GO" id="GO:0046872">
    <property type="term" value="F:metal ion binding"/>
    <property type="evidence" value="ECO:0007669"/>
    <property type="project" value="UniProtKB-KW"/>
</dbReference>
<dbReference type="Gene3D" id="3.30.1330.50">
    <property type="entry name" value="2-C-methyl-D-erythritol 2,4-cyclodiphosphate synthase"/>
    <property type="match status" value="1"/>
</dbReference>
<keyword evidence="6 9" id="KW-0479">Metal-binding</keyword>